<evidence type="ECO:0000313" key="4">
    <source>
        <dbReference type="EMBL" id="ETP01780.1"/>
    </source>
</evidence>
<dbReference type="GO" id="GO:0008270">
    <property type="term" value="F:zinc ion binding"/>
    <property type="evidence" value="ECO:0007669"/>
    <property type="project" value="UniProtKB-KW"/>
</dbReference>
<dbReference type="GO" id="GO:0003676">
    <property type="term" value="F:nucleic acid binding"/>
    <property type="evidence" value="ECO:0007669"/>
    <property type="project" value="InterPro"/>
</dbReference>
<accession>W2VU26</accession>
<feature type="compositionally biased region" description="Basic and acidic residues" evidence="2">
    <location>
        <begin position="51"/>
        <end position="75"/>
    </location>
</feature>
<dbReference type="Gene3D" id="4.10.60.10">
    <property type="entry name" value="Zinc finger, CCHC-type"/>
    <property type="match status" value="1"/>
</dbReference>
<dbReference type="InterPro" id="IPR001878">
    <property type="entry name" value="Znf_CCHC"/>
</dbReference>
<reference evidence="4 5" key="1">
    <citation type="submission" date="2013-11" db="EMBL/GenBank/DDBJ databases">
        <title>The Genome Sequence of Phytophthora parasitica CJ01A1.</title>
        <authorList>
            <consortium name="The Broad Institute Genomics Platform"/>
            <person name="Russ C."/>
            <person name="Tyler B."/>
            <person name="Panabieres F."/>
            <person name="Shan W."/>
            <person name="Tripathy S."/>
            <person name="Grunwald N."/>
            <person name="Machado M."/>
            <person name="Johnson C.S."/>
            <person name="Walker B."/>
            <person name="Young S.K."/>
            <person name="Zeng Q."/>
            <person name="Gargeya S."/>
            <person name="Fitzgerald M."/>
            <person name="Haas B."/>
            <person name="Abouelleil A."/>
            <person name="Allen A.W."/>
            <person name="Alvarado L."/>
            <person name="Arachchi H.M."/>
            <person name="Berlin A.M."/>
            <person name="Chapman S.B."/>
            <person name="Gainer-Dewar J."/>
            <person name="Goldberg J."/>
            <person name="Griggs A."/>
            <person name="Gujja S."/>
            <person name="Hansen M."/>
            <person name="Howarth C."/>
            <person name="Imamovic A."/>
            <person name="Ireland A."/>
            <person name="Larimer J."/>
            <person name="McCowan C."/>
            <person name="Murphy C."/>
            <person name="Pearson M."/>
            <person name="Poon T.W."/>
            <person name="Priest M."/>
            <person name="Roberts A."/>
            <person name="Saif S."/>
            <person name="Shea T."/>
            <person name="Sisk P."/>
            <person name="Sykes S."/>
            <person name="Wortman J."/>
            <person name="Nusbaum C."/>
            <person name="Birren B."/>
        </authorList>
    </citation>
    <scope>NUCLEOTIDE SEQUENCE [LARGE SCALE GENOMIC DNA]</scope>
    <source>
        <strain evidence="4 5">CJ01A1</strain>
    </source>
</reference>
<dbReference type="EMBL" id="ANIX01004206">
    <property type="protein sequence ID" value="ETP01780.1"/>
    <property type="molecule type" value="Genomic_DNA"/>
</dbReference>
<feature type="region of interest" description="Disordered" evidence="2">
    <location>
        <begin position="51"/>
        <end position="146"/>
    </location>
</feature>
<gene>
    <name evidence="4" type="ORF">F441_21027</name>
</gene>
<dbReference type="Proteomes" id="UP000018958">
    <property type="component" value="Unassembled WGS sequence"/>
</dbReference>
<feature type="region of interest" description="Disordered" evidence="2">
    <location>
        <begin position="1"/>
        <end position="26"/>
    </location>
</feature>
<keyword evidence="1" id="KW-0479">Metal-binding</keyword>
<evidence type="ECO:0000256" key="1">
    <source>
        <dbReference type="PROSITE-ProRule" id="PRU00047"/>
    </source>
</evidence>
<keyword evidence="1" id="KW-0863">Zinc-finger</keyword>
<proteinExistence type="predicted"/>
<organism evidence="4 5">
    <name type="scientific">Phytophthora nicotianae CJ01A1</name>
    <dbReference type="NCBI Taxonomy" id="1317063"/>
    <lineage>
        <taxon>Eukaryota</taxon>
        <taxon>Sar</taxon>
        <taxon>Stramenopiles</taxon>
        <taxon>Oomycota</taxon>
        <taxon>Peronosporomycetes</taxon>
        <taxon>Peronosporales</taxon>
        <taxon>Peronosporaceae</taxon>
        <taxon>Phytophthora</taxon>
    </lineage>
</organism>
<dbReference type="SUPFAM" id="SSF57756">
    <property type="entry name" value="Retrovirus zinc finger-like domains"/>
    <property type="match status" value="1"/>
</dbReference>
<comment type="caution">
    <text evidence="4">The sequence shown here is derived from an EMBL/GenBank/DDBJ whole genome shotgun (WGS) entry which is preliminary data.</text>
</comment>
<dbReference type="InterPro" id="IPR036875">
    <property type="entry name" value="Znf_CCHC_sf"/>
</dbReference>
<name>W2VU26_PHYNI</name>
<dbReference type="SMART" id="SM00343">
    <property type="entry name" value="ZnF_C2HC"/>
    <property type="match status" value="1"/>
</dbReference>
<dbReference type="AlphaFoldDB" id="W2VU26"/>
<evidence type="ECO:0000313" key="5">
    <source>
        <dbReference type="Proteomes" id="UP000018958"/>
    </source>
</evidence>
<keyword evidence="1" id="KW-0862">Zinc</keyword>
<dbReference type="OrthoDB" id="10526555at2759"/>
<sequence length="259" mass="27272">MTSVFPNESHRGSGYEPKSGNPVGRLSVRAEDADSDVMLSNAVEVYPGLVREHAERKRTTRAKPELRDATARLENAELIADNMPGADRRGSDQRGGSQGLGSREVYNVTEHNNGDRQARRRAGRGISRPRSPSSSSTRSKKKKKKSVCFRCGSDKHFVRDCPQPATYDTTGARRDGDVETLNVMLMPRNAGEVGCAGSTAQATVASGSDTGGGDELDGGVRTSGAGSGPRPTAVSGNAAAVNTETDVPLGAGRDVNVST</sequence>
<protein>
    <recommendedName>
        <fullName evidence="3">CCHC-type domain-containing protein</fullName>
    </recommendedName>
</protein>
<feature type="compositionally biased region" description="Low complexity" evidence="2">
    <location>
        <begin position="124"/>
        <end position="137"/>
    </location>
</feature>
<feature type="region of interest" description="Disordered" evidence="2">
    <location>
        <begin position="201"/>
        <end position="259"/>
    </location>
</feature>
<dbReference type="PROSITE" id="PS50158">
    <property type="entry name" value="ZF_CCHC"/>
    <property type="match status" value="1"/>
</dbReference>
<evidence type="ECO:0000259" key="3">
    <source>
        <dbReference type="PROSITE" id="PS50158"/>
    </source>
</evidence>
<evidence type="ECO:0000256" key="2">
    <source>
        <dbReference type="SAM" id="MobiDB-lite"/>
    </source>
</evidence>
<feature type="domain" description="CCHC-type" evidence="3">
    <location>
        <begin position="148"/>
        <end position="163"/>
    </location>
</feature>